<accession>A0A0D0D481</accession>
<dbReference type="Proteomes" id="UP000054538">
    <property type="component" value="Unassembled WGS sequence"/>
</dbReference>
<organism evidence="1 2">
    <name type="scientific">Paxillus rubicundulus Ve08.2h10</name>
    <dbReference type="NCBI Taxonomy" id="930991"/>
    <lineage>
        <taxon>Eukaryota</taxon>
        <taxon>Fungi</taxon>
        <taxon>Dikarya</taxon>
        <taxon>Basidiomycota</taxon>
        <taxon>Agaricomycotina</taxon>
        <taxon>Agaricomycetes</taxon>
        <taxon>Agaricomycetidae</taxon>
        <taxon>Boletales</taxon>
        <taxon>Paxilineae</taxon>
        <taxon>Paxillaceae</taxon>
        <taxon>Paxillus</taxon>
    </lineage>
</organism>
<evidence type="ECO:0000313" key="1">
    <source>
        <dbReference type="EMBL" id="KIK82958.1"/>
    </source>
</evidence>
<feature type="non-terminal residue" evidence="1">
    <location>
        <position position="1"/>
    </location>
</feature>
<sequence length="71" mass="7736">DPAAWKAIHDFAATDMTLPQAEKRVQEILGAHYNNADWQLAFNVVMDAKGDSSAATAAVEKLRHAATDKIQ</sequence>
<dbReference type="EMBL" id="KN825603">
    <property type="protein sequence ID" value="KIK82958.1"/>
    <property type="molecule type" value="Genomic_DNA"/>
</dbReference>
<name>A0A0D0D481_9AGAM</name>
<keyword evidence="2" id="KW-1185">Reference proteome</keyword>
<dbReference type="InParanoid" id="A0A0D0D481"/>
<gene>
    <name evidence="1" type="ORF">PAXRUDRAFT_153368</name>
</gene>
<proteinExistence type="predicted"/>
<dbReference type="OrthoDB" id="162969at2759"/>
<reference evidence="1 2" key="1">
    <citation type="submission" date="2014-04" db="EMBL/GenBank/DDBJ databases">
        <authorList>
            <consortium name="DOE Joint Genome Institute"/>
            <person name="Kuo A."/>
            <person name="Kohler A."/>
            <person name="Jargeat P."/>
            <person name="Nagy L.G."/>
            <person name="Floudas D."/>
            <person name="Copeland A."/>
            <person name="Barry K.W."/>
            <person name="Cichocki N."/>
            <person name="Veneault-Fourrey C."/>
            <person name="LaButti K."/>
            <person name="Lindquist E.A."/>
            <person name="Lipzen A."/>
            <person name="Lundell T."/>
            <person name="Morin E."/>
            <person name="Murat C."/>
            <person name="Sun H."/>
            <person name="Tunlid A."/>
            <person name="Henrissat B."/>
            <person name="Grigoriev I.V."/>
            <person name="Hibbett D.S."/>
            <person name="Martin F."/>
            <person name="Nordberg H.P."/>
            <person name="Cantor M.N."/>
            <person name="Hua S.X."/>
        </authorList>
    </citation>
    <scope>NUCLEOTIDE SEQUENCE [LARGE SCALE GENOMIC DNA]</scope>
    <source>
        <strain evidence="1 2">Ve08.2h10</strain>
    </source>
</reference>
<reference evidence="2" key="2">
    <citation type="submission" date="2015-01" db="EMBL/GenBank/DDBJ databases">
        <title>Evolutionary Origins and Diversification of the Mycorrhizal Mutualists.</title>
        <authorList>
            <consortium name="DOE Joint Genome Institute"/>
            <consortium name="Mycorrhizal Genomics Consortium"/>
            <person name="Kohler A."/>
            <person name="Kuo A."/>
            <person name="Nagy L.G."/>
            <person name="Floudas D."/>
            <person name="Copeland A."/>
            <person name="Barry K.W."/>
            <person name="Cichocki N."/>
            <person name="Veneault-Fourrey C."/>
            <person name="LaButti K."/>
            <person name="Lindquist E.A."/>
            <person name="Lipzen A."/>
            <person name="Lundell T."/>
            <person name="Morin E."/>
            <person name="Murat C."/>
            <person name="Riley R."/>
            <person name="Ohm R."/>
            <person name="Sun H."/>
            <person name="Tunlid A."/>
            <person name="Henrissat B."/>
            <person name="Grigoriev I.V."/>
            <person name="Hibbett D.S."/>
            <person name="Martin F."/>
        </authorList>
    </citation>
    <scope>NUCLEOTIDE SEQUENCE [LARGE SCALE GENOMIC DNA]</scope>
    <source>
        <strain evidence="2">Ve08.2h10</strain>
    </source>
</reference>
<dbReference type="HOGENOM" id="CLU_196981_0_0_1"/>
<dbReference type="AlphaFoldDB" id="A0A0D0D481"/>
<evidence type="ECO:0000313" key="2">
    <source>
        <dbReference type="Proteomes" id="UP000054538"/>
    </source>
</evidence>
<protein>
    <submittedName>
        <fullName evidence="1">Uncharacterized protein</fullName>
    </submittedName>
</protein>